<sequence length="260" mass="29723">MDLVLSNRLQFPSFYRVVPDERYEQDAIVQLLLHFGWRWVGLIASVEDSSQRASKVLREKLSKEGICVEYLITCAGTSLGSYKKAIKAIQSSSSTVVVVYSSMMYFGPFMYSEGWSSLANKVWIVSLTMDIFTNTENYWGVFNGCLMMSFPRGEIPGLKEFLFTATPALYPSNPYLEEVWISKFGCGAKRCLGKKYLQTVALSLYDVNNFRLTYNVYKSVFMVAHALHNMYQMGEITVASSLKKNFHPWRVSVLTHLHMH</sequence>
<dbReference type="AlphaFoldDB" id="A0AAV7KNM7"/>
<evidence type="ECO:0000256" key="6">
    <source>
        <dbReference type="ARBA" id="ARBA00023180"/>
    </source>
</evidence>
<keyword evidence="9" id="KW-1185">Reference proteome</keyword>
<evidence type="ECO:0000256" key="1">
    <source>
        <dbReference type="ARBA" id="ARBA00004141"/>
    </source>
</evidence>
<keyword evidence="2" id="KW-0812">Transmembrane</keyword>
<dbReference type="InterPro" id="IPR000068">
    <property type="entry name" value="GPCR_3_Ca_sens_rcpt-rel"/>
</dbReference>
<dbReference type="InterPro" id="IPR000337">
    <property type="entry name" value="GPCR_3"/>
</dbReference>
<evidence type="ECO:0000256" key="4">
    <source>
        <dbReference type="ARBA" id="ARBA00023136"/>
    </source>
</evidence>
<evidence type="ECO:0000313" key="8">
    <source>
        <dbReference type="EMBL" id="KAJ1079709.1"/>
    </source>
</evidence>
<protein>
    <recommendedName>
        <fullName evidence="7">Receptor ligand binding region domain-containing protein</fullName>
    </recommendedName>
</protein>
<dbReference type="FunFam" id="3.40.50.2300:FF:000125">
    <property type="entry name" value="Vomeronasal 2, receptor 88"/>
    <property type="match status" value="1"/>
</dbReference>
<dbReference type="PRINTS" id="PR00248">
    <property type="entry name" value="GPCRMGR"/>
</dbReference>
<keyword evidence="5" id="KW-0675">Receptor</keyword>
<evidence type="ECO:0000256" key="2">
    <source>
        <dbReference type="ARBA" id="ARBA00022692"/>
    </source>
</evidence>
<dbReference type="SUPFAM" id="SSF53822">
    <property type="entry name" value="Periplasmic binding protein-like I"/>
    <property type="match status" value="1"/>
</dbReference>
<dbReference type="PANTHER" id="PTHR24061">
    <property type="entry name" value="CALCIUM-SENSING RECEPTOR-RELATED"/>
    <property type="match status" value="1"/>
</dbReference>
<keyword evidence="6" id="KW-0325">Glycoprotein</keyword>
<comment type="subcellular location">
    <subcellularLocation>
        <location evidence="1">Membrane</location>
        <topology evidence="1">Multi-pass membrane protein</topology>
    </subcellularLocation>
</comment>
<organism evidence="8 9">
    <name type="scientific">Pleurodeles waltl</name>
    <name type="common">Iberian ribbed newt</name>
    <dbReference type="NCBI Taxonomy" id="8319"/>
    <lineage>
        <taxon>Eukaryota</taxon>
        <taxon>Metazoa</taxon>
        <taxon>Chordata</taxon>
        <taxon>Craniata</taxon>
        <taxon>Vertebrata</taxon>
        <taxon>Euteleostomi</taxon>
        <taxon>Amphibia</taxon>
        <taxon>Batrachia</taxon>
        <taxon>Caudata</taxon>
        <taxon>Salamandroidea</taxon>
        <taxon>Salamandridae</taxon>
        <taxon>Pleurodelinae</taxon>
        <taxon>Pleurodeles</taxon>
    </lineage>
</organism>
<dbReference type="Pfam" id="PF01094">
    <property type="entry name" value="ANF_receptor"/>
    <property type="match status" value="1"/>
</dbReference>
<dbReference type="EMBL" id="JANPWB010000027">
    <property type="protein sequence ID" value="KAJ1079709.1"/>
    <property type="molecule type" value="Genomic_DNA"/>
</dbReference>
<dbReference type="PANTHER" id="PTHR24061:SF552">
    <property type="entry name" value="VOMERONASAL TYPE-2 RECEPTOR 26-LIKE"/>
    <property type="match status" value="1"/>
</dbReference>
<comment type="caution">
    <text evidence="8">The sequence shown here is derived from an EMBL/GenBank/DDBJ whole genome shotgun (WGS) entry which is preliminary data.</text>
</comment>
<feature type="domain" description="Receptor ligand binding region" evidence="7">
    <location>
        <begin position="5"/>
        <end position="236"/>
    </location>
</feature>
<dbReference type="InterPro" id="IPR001828">
    <property type="entry name" value="ANF_lig-bd_rcpt"/>
</dbReference>
<dbReference type="Proteomes" id="UP001066276">
    <property type="component" value="Unassembled WGS sequence"/>
</dbReference>
<gene>
    <name evidence="8" type="ORF">NDU88_000062</name>
</gene>
<evidence type="ECO:0000313" key="9">
    <source>
        <dbReference type="Proteomes" id="UP001066276"/>
    </source>
</evidence>
<evidence type="ECO:0000259" key="7">
    <source>
        <dbReference type="Pfam" id="PF01094"/>
    </source>
</evidence>
<keyword evidence="4" id="KW-0472">Membrane</keyword>
<dbReference type="Gene3D" id="3.40.50.2300">
    <property type="match status" value="2"/>
</dbReference>
<dbReference type="GO" id="GO:0005886">
    <property type="term" value="C:plasma membrane"/>
    <property type="evidence" value="ECO:0007669"/>
    <property type="project" value="TreeGrafter"/>
</dbReference>
<evidence type="ECO:0000256" key="5">
    <source>
        <dbReference type="ARBA" id="ARBA00023170"/>
    </source>
</evidence>
<name>A0AAV7KNM7_PLEWA</name>
<dbReference type="InterPro" id="IPR028082">
    <property type="entry name" value="Peripla_BP_I"/>
</dbReference>
<accession>A0AAV7KNM7</accession>
<reference evidence="8 9" key="1">
    <citation type="journal article" date="2022" name="bioRxiv">
        <title>Sequencing and chromosome-scale assembly of the giantPleurodeles waltlgenome.</title>
        <authorList>
            <person name="Brown T."/>
            <person name="Elewa A."/>
            <person name="Iarovenko S."/>
            <person name="Subramanian E."/>
            <person name="Araus A.J."/>
            <person name="Petzold A."/>
            <person name="Susuki M."/>
            <person name="Suzuki K.-i.T."/>
            <person name="Hayashi T."/>
            <person name="Toyoda A."/>
            <person name="Oliveira C."/>
            <person name="Osipova E."/>
            <person name="Leigh N.D."/>
            <person name="Simon A."/>
            <person name="Yun M.H."/>
        </authorList>
    </citation>
    <scope>NUCLEOTIDE SEQUENCE [LARGE SCALE GENOMIC DNA]</scope>
    <source>
        <strain evidence="8">20211129_DDA</strain>
        <tissue evidence="8">Liver</tissue>
    </source>
</reference>
<keyword evidence="3" id="KW-1133">Transmembrane helix</keyword>
<proteinExistence type="predicted"/>
<evidence type="ECO:0000256" key="3">
    <source>
        <dbReference type="ARBA" id="ARBA00022989"/>
    </source>
</evidence>
<dbReference type="GO" id="GO:0004930">
    <property type="term" value="F:G protein-coupled receptor activity"/>
    <property type="evidence" value="ECO:0007669"/>
    <property type="project" value="InterPro"/>
</dbReference>